<evidence type="ECO:0000256" key="2">
    <source>
        <dbReference type="ARBA" id="ARBA00023186"/>
    </source>
</evidence>
<dbReference type="Gene3D" id="1.10.287.370">
    <property type="match status" value="1"/>
</dbReference>
<proteinExistence type="inferred from homology"/>
<dbReference type="GO" id="GO:0009409">
    <property type="term" value="P:response to cold"/>
    <property type="evidence" value="ECO:0007669"/>
    <property type="project" value="UniProtKB-ARBA"/>
</dbReference>
<name>A0A7S3BI00_9VIRI</name>
<dbReference type="InterPro" id="IPR002777">
    <property type="entry name" value="PFD_beta-like"/>
</dbReference>
<feature type="coiled-coil region" evidence="3">
    <location>
        <begin position="7"/>
        <end position="34"/>
    </location>
</feature>
<evidence type="ECO:0000256" key="3">
    <source>
        <dbReference type="SAM" id="Coils"/>
    </source>
</evidence>
<dbReference type="InterPro" id="IPR009053">
    <property type="entry name" value="Prefoldin"/>
</dbReference>
<keyword evidence="3" id="KW-0175">Coiled coil</keyword>
<dbReference type="AlphaFoldDB" id="A0A7S3BI00"/>
<sequence>MASVKLSQEKREQLQELQERMMELSNKQKQTVFQKQQKEKEKRQNVFSLHEIGELPDQTKTYKAVGKMFVLRPKTELEDELIAANDSLDADVASLQKSNEYFESKLAEVQGGLRDLIGSAVGNQSK</sequence>
<dbReference type="PANTHER" id="PTHR20903">
    <property type="entry name" value="PREFOLDIN SUBUNIT 1-RELATED"/>
    <property type="match status" value="1"/>
</dbReference>
<gene>
    <name evidence="4" type="ORF">PSIN1315_LOCUS5631</name>
</gene>
<dbReference type="GO" id="GO:0044183">
    <property type="term" value="F:protein folding chaperone"/>
    <property type="evidence" value="ECO:0007669"/>
    <property type="project" value="TreeGrafter"/>
</dbReference>
<comment type="similarity">
    <text evidence="1">Belongs to the prefoldin subunit beta family.</text>
</comment>
<dbReference type="GO" id="GO:0016272">
    <property type="term" value="C:prefoldin complex"/>
    <property type="evidence" value="ECO:0007669"/>
    <property type="project" value="InterPro"/>
</dbReference>
<dbReference type="EMBL" id="HBHY01008712">
    <property type="protein sequence ID" value="CAE0135867.1"/>
    <property type="molecule type" value="Transcribed_RNA"/>
</dbReference>
<evidence type="ECO:0008006" key="5">
    <source>
        <dbReference type="Google" id="ProtNLM"/>
    </source>
</evidence>
<keyword evidence="2" id="KW-0143">Chaperone</keyword>
<dbReference type="Pfam" id="PF01920">
    <property type="entry name" value="Prefoldin_2"/>
    <property type="match status" value="1"/>
</dbReference>
<evidence type="ECO:0000256" key="1">
    <source>
        <dbReference type="ARBA" id="ARBA00008045"/>
    </source>
</evidence>
<evidence type="ECO:0000313" key="4">
    <source>
        <dbReference type="EMBL" id="CAE0135867.1"/>
    </source>
</evidence>
<dbReference type="PANTHER" id="PTHR20903:SF0">
    <property type="entry name" value="PREFOLDIN SUBUNIT 1"/>
    <property type="match status" value="1"/>
</dbReference>
<dbReference type="GO" id="GO:0051082">
    <property type="term" value="F:unfolded protein binding"/>
    <property type="evidence" value="ECO:0007669"/>
    <property type="project" value="InterPro"/>
</dbReference>
<dbReference type="GO" id="GO:0005737">
    <property type="term" value="C:cytoplasm"/>
    <property type="evidence" value="ECO:0007669"/>
    <property type="project" value="TreeGrafter"/>
</dbReference>
<accession>A0A7S3BI00</accession>
<dbReference type="SUPFAM" id="SSF46579">
    <property type="entry name" value="Prefoldin"/>
    <property type="match status" value="1"/>
</dbReference>
<organism evidence="4">
    <name type="scientific">Prasinoderma singulare</name>
    <dbReference type="NCBI Taxonomy" id="676789"/>
    <lineage>
        <taxon>Eukaryota</taxon>
        <taxon>Viridiplantae</taxon>
        <taxon>Prasinodermophyta</taxon>
        <taxon>Prasinodermophyceae</taxon>
        <taxon>Prasinodermales</taxon>
        <taxon>Prasinodermaceae</taxon>
        <taxon>Prasinoderma</taxon>
    </lineage>
</organism>
<protein>
    <recommendedName>
        <fullName evidence="5">Prefoldin</fullName>
    </recommendedName>
</protein>
<reference evidence="4" key="1">
    <citation type="submission" date="2021-01" db="EMBL/GenBank/DDBJ databases">
        <authorList>
            <person name="Corre E."/>
            <person name="Pelletier E."/>
            <person name="Niang G."/>
            <person name="Scheremetjew M."/>
            <person name="Finn R."/>
            <person name="Kale V."/>
            <person name="Holt S."/>
            <person name="Cochrane G."/>
            <person name="Meng A."/>
            <person name="Brown T."/>
            <person name="Cohen L."/>
        </authorList>
    </citation>
    <scope>NUCLEOTIDE SEQUENCE</scope>
    <source>
        <strain evidence="4">RCC927</strain>
    </source>
</reference>